<dbReference type="InterPro" id="IPR006153">
    <property type="entry name" value="Cation/H_exchanger_TM"/>
</dbReference>
<feature type="transmembrane region" description="Helical" evidence="10">
    <location>
        <begin position="34"/>
        <end position="51"/>
    </location>
</feature>
<name>A0ABX9MB32_9FIRM</name>
<accession>A0ABX9MB32</accession>
<feature type="transmembrane region" description="Helical" evidence="10">
    <location>
        <begin position="176"/>
        <end position="196"/>
    </location>
</feature>
<feature type="domain" description="Cation/H+ exchanger transmembrane" evidence="11">
    <location>
        <begin position="14"/>
        <end position="383"/>
    </location>
</feature>
<reference evidence="12 13" key="1">
    <citation type="submission" date="2018-08" db="EMBL/GenBank/DDBJ databases">
        <title>Draft genome sequence of Dialister pneumosintes KCOM 1685.</title>
        <authorList>
            <person name="Kook J.-K."/>
            <person name="Park S.-N."/>
            <person name="Lim Y.K."/>
        </authorList>
    </citation>
    <scope>NUCLEOTIDE SEQUENCE [LARGE SCALE GENOMIC DNA]</scope>
    <source>
        <strain evidence="12 13">KCOM 1685</strain>
    </source>
</reference>
<gene>
    <name evidence="12" type="ORF">DX915_03090</name>
</gene>
<keyword evidence="5 10" id="KW-0812">Transmembrane</keyword>
<evidence type="ECO:0000313" key="12">
    <source>
        <dbReference type="EMBL" id="RID94514.1"/>
    </source>
</evidence>
<proteinExistence type="inferred from homology"/>
<feature type="transmembrane region" description="Helical" evidence="10">
    <location>
        <begin position="6"/>
        <end position="22"/>
    </location>
</feature>
<dbReference type="EMBL" id="QWKU01000001">
    <property type="protein sequence ID" value="RID94514.1"/>
    <property type="molecule type" value="Genomic_DNA"/>
</dbReference>
<evidence type="ECO:0000256" key="3">
    <source>
        <dbReference type="ARBA" id="ARBA00022448"/>
    </source>
</evidence>
<evidence type="ECO:0000256" key="5">
    <source>
        <dbReference type="ARBA" id="ARBA00022692"/>
    </source>
</evidence>
<evidence type="ECO:0000256" key="1">
    <source>
        <dbReference type="ARBA" id="ARBA00004141"/>
    </source>
</evidence>
<feature type="transmembrane region" description="Helical" evidence="10">
    <location>
        <begin position="149"/>
        <end position="170"/>
    </location>
</feature>
<feature type="transmembrane region" description="Helical" evidence="10">
    <location>
        <begin position="226"/>
        <end position="252"/>
    </location>
</feature>
<keyword evidence="3" id="KW-0813">Transport</keyword>
<feature type="transmembrane region" description="Helical" evidence="10">
    <location>
        <begin position="338"/>
        <end position="357"/>
    </location>
</feature>
<comment type="subcellular location">
    <subcellularLocation>
        <location evidence="1">Membrane</location>
        <topology evidence="1">Multi-pass membrane protein</topology>
    </subcellularLocation>
</comment>
<keyword evidence="9" id="KW-0175">Coiled coil</keyword>
<dbReference type="RefSeq" id="WP_119056193.1">
    <property type="nucleotide sequence ID" value="NZ_QWKU01000001.1"/>
</dbReference>
<feature type="transmembrane region" description="Helical" evidence="10">
    <location>
        <begin position="300"/>
        <end position="318"/>
    </location>
</feature>
<comment type="caution">
    <text evidence="12">The sequence shown here is derived from an EMBL/GenBank/DDBJ whole genome shotgun (WGS) entry which is preliminary data.</text>
</comment>
<keyword evidence="13" id="KW-1185">Reference proteome</keyword>
<evidence type="ECO:0000313" key="13">
    <source>
        <dbReference type="Proteomes" id="UP000266262"/>
    </source>
</evidence>
<feature type="transmembrane region" description="Helical" evidence="10">
    <location>
        <begin position="89"/>
        <end position="112"/>
    </location>
</feature>
<evidence type="ECO:0000256" key="8">
    <source>
        <dbReference type="ARBA" id="ARBA00023136"/>
    </source>
</evidence>
<evidence type="ECO:0000256" key="10">
    <source>
        <dbReference type="SAM" id="Phobius"/>
    </source>
</evidence>
<feature type="transmembrane region" description="Helical" evidence="10">
    <location>
        <begin position="369"/>
        <end position="389"/>
    </location>
</feature>
<feature type="transmembrane region" description="Helical" evidence="10">
    <location>
        <begin position="118"/>
        <end position="137"/>
    </location>
</feature>
<dbReference type="PANTHER" id="PTHR43562:SF1">
    <property type="entry name" value="NA(+)_H(+) ANTIPORTER YJBQ-RELATED"/>
    <property type="match status" value="1"/>
</dbReference>
<dbReference type="Proteomes" id="UP000266262">
    <property type="component" value="Unassembled WGS sequence"/>
</dbReference>
<evidence type="ECO:0000256" key="2">
    <source>
        <dbReference type="ARBA" id="ARBA00005551"/>
    </source>
</evidence>
<evidence type="ECO:0000256" key="7">
    <source>
        <dbReference type="ARBA" id="ARBA00023065"/>
    </source>
</evidence>
<evidence type="ECO:0000256" key="6">
    <source>
        <dbReference type="ARBA" id="ARBA00022989"/>
    </source>
</evidence>
<dbReference type="Pfam" id="PF00999">
    <property type="entry name" value="Na_H_Exchanger"/>
    <property type="match status" value="1"/>
</dbReference>
<keyword evidence="6 10" id="KW-1133">Transmembrane helix</keyword>
<comment type="similarity">
    <text evidence="2">Belongs to the monovalent cation:proton antiporter 2 (CPA2) transporter (TC 2.A.37) family.</text>
</comment>
<feature type="coiled-coil region" evidence="9">
    <location>
        <begin position="443"/>
        <end position="470"/>
    </location>
</feature>
<feature type="transmembrane region" description="Helical" evidence="10">
    <location>
        <begin position="57"/>
        <end position="77"/>
    </location>
</feature>
<evidence type="ECO:0000259" key="11">
    <source>
        <dbReference type="Pfam" id="PF00999"/>
    </source>
</evidence>
<protein>
    <submittedName>
        <fullName evidence="12">Cation:proton antiporter</fullName>
    </submittedName>
</protein>
<evidence type="ECO:0000256" key="4">
    <source>
        <dbReference type="ARBA" id="ARBA00022449"/>
    </source>
</evidence>
<dbReference type="PANTHER" id="PTHR43562">
    <property type="entry name" value="NAPA-TYPE SODIUM/HYDROGEN ANTIPORTER"/>
    <property type="match status" value="1"/>
</dbReference>
<dbReference type="Gene3D" id="1.20.1530.20">
    <property type="match status" value="1"/>
</dbReference>
<organism evidence="12 13">
    <name type="scientific">Dialister pneumosintes</name>
    <dbReference type="NCBI Taxonomy" id="39950"/>
    <lineage>
        <taxon>Bacteria</taxon>
        <taxon>Bacillati</taxon>
        <taxon>Bacillota</taxon>
        <taxon>Negativicutes</taxon>
        <taxon>Veillonellales</taxon>
        <taxon>Veillonellaceae</taxon>
        <taxon>Dialister</taxon>
    </lineage>
</organism>
<sequence>MHIEFTSLAIIAVTSAIIPMIAKSIPKKIIPETVLLLVAGAALGPYGAGIIDSNSDSIHLLSEIGCSLLFLLAGYEIDPKSLTGSDGRHGLYTWIATFILAIVTAMAVPIFATGSHGIIATALLLTTTALGTLMPIMKERDLLGTRIGDLILSYGTWGELAVVLAVAILLSARATWQTAAILGSLFIGCVWISHLGSKAIKDGNAIYRFLNSKDGASSQTSIRVTLLLLILLVTFSAIFELDIVLGAFAAGFVLRYIIPDGAHSLETKLEGMAYGFFIPIFFMVSGCSVDFKKVAAHPDYLLLFIVALVLVRSLPIILSLTLRKSTRKEISLHNRMSVAFYCTTALPLIVAITIIATRQGLMHPDVASVLVAAGAISIFMMPLLASIAYRVVDAEPISALKEIFQHPLDLHEIFQSHIEIAENHLEEEELQMSIWRCARVSALKESLNAIKNTKERNEAYQLAAKHMKELSKFHQKQLQNKQSLLHRQYLEMCKLYHTYHVGDAPDEKDWSALIDCSKK</sequence>
<keyword evidence="8 10" id="KW-0472">Membrane</keyword>
<dbReference type="InterPro" id="IPR038770">
    <property type="entry name" value="Na+/solute_symporter_sf"/>
</dbReference>
<evidence type="ECO:0000256" key="9">
    <source>
        <dbReference type="SAM" id="Coils"/>
    </source>
</evidence>
<keyword evidence="4" id="KW-0050">Antiport</keyword>
<keyword evidence="7" id="KW-0406">Ion transport</keyword>